<evidence type="ECO:0008006" key="4">
    <source>
        <dbReference type="Google" id="ProtNLM"/>
    </source>
</evidence>
<sequence>MKMKKILKFLYTMLALVVVTGCTKEIELYDGEEGIYFNVQYGPEWGNERVWANQQLSNVEFINIAGNTDTLQLKVMTTGRTKDYDRHFQVEIVMDSTTAIEGENYERLSSRYTVKAGDYFTYIPVVLNRTENIQDEAKSMLIRLIPSEDFKIGIPVWKKLPNQWDGVIKGDFPADCHKVVITDFVSKPIRWIGLANDGLEAGLWGDFTQKKYRLICEQFGLVYSDFMSTTAMPDAKRTVIREHMARLLQDLYNKKTPILEEDGRLMWFMGVTWTSRVGVPWKGF</sequence>
<protein>
    <recommendedName>
        <fullName evidence="4">DUF4843 domain-containing protein</fullName>
    </recommendedName>
</protein>
<feature type="chain" id="PRO_5004628042" description="DUF4843 domain-containing protein" evidence="1">
    <location>
        <begin position="21"/>
        <end position="284"/>
    </location>
</feature>
<reference evidence="2 3" key="1">
    <citation type="journal article" date="2013" name="Genome Announc.">
        <title>The Draft Genome Sequence of Sphingomonas paucimobilis Strain HER1398 (Proteobacteria), Host to the Giant PAU Phage, Indicates That It Is a Member of the Genus Sphingobacterium (Bacteroidetes).</title>
        <authorList>
            <person name="White R.A.III."/>
            <person name="Suttle C.A."/>
        </authorList>
    </citation>
    <scope>NUCLEOTIDE SEQUENCE [LARGE SCALE GENOMIC DNA]</scope>
    <source>
        <strain evidence="2 3">HER1398</strain>
    </source>
</reference>
<proteinExistence type="predicted"/>
<dbReference type="eggNOG" id="ENOG502ZK07">
    <property type="taxonomic scope" value="Bacteria"/>
</dbReference>
<dbReference type="EMBL" id="ATDL01000020">
    <property type="protein sequence ID" value="ERJ57900.1"/>
    <property type="molecule type" value="Genomic_DNA"/>
</dbReference>
<comment type="caution">
    <text evidence="2">The sequence shown here is derived from an EMBL/GenBank/DDBJ whole genome shotgun (WGS) entry which is preliminary data.</text>
</comment>
<dbReference type="Pfam" id="PF16132">
    <property type="entry name" value="DUF4843"/>
    <property type="match status" value="1"/>
</dbReference>
<dbReference type="PATRIC" id="fig|1346330.5.peg.3566"/>
<evidence type="ECO:0000313" key="3">
    <source>
        <dbReference type="Proteomes" id="UP000016584"/>
    </source>
</evidence>
<name>U2HRH8_9SPHI</name>
<dbReference type="InterPro" id="IPR032299">
    <property type="entry name" value="DUF4843"/>
</dbReference>
<keyword evidence="1" id="KW-0732">Signal</keyword>
<organism evidence="2 3">
    <name type="scientific">Sphingobacterium paucimobilis HER1398</name>
    <dbReference type="NCBI Taxonomy" id="1346330"/>
    <lineage>
        <taxon>Bacteria</taxon>
        <taxon>Pseudomonadati</taxon>
        <taxon>Bacteroidota</taxon>
        <taxon>Sphingobacteriia</taxon>
        <taxon>Sphingobacteriales</taxon>
        <taxon>Sphingobacteriaceae</taxon>
        <taxon>Sphingobacterium</taxon>
    </lineage>
</organism>
<accession>U2HRH8</accession>
<feature type="signal peptide" evidence="1">
    <location>
        <begin position="1"/>
        <end position="20"/>
    </location>
</feature>
<keyword evidence="3" id="KW-1185">Reference proteome</keyword>
<dbReference type="Proteomes" id="UP000016584">
    <property type="component" value="Unassembled WGS sequence"/>
</dbReference>
<gene>
    <name evidence="2" type="ORF">M472_04030</name>
</gene>
<dbReference type="AlphaFoldDB" id="U2HRH8"/>
<dbReference type="PROSITE" id="PS51257">
    <property type="entry name" value="PROKAR_LIPOPROTEIN"/>
    <property type="match status" value="1"/>
</dbReference>
<evidence type="ECO:0000256" key="1">
    <source>
        <dbReference type="SAM" id="SignalP"/>
    </source>
</evidence>
<evidence type="ECO:0000313" key="2">
    <source>
        <dbReference type="EMBL" id="ERJ57900.1"/>
    </source>
</evidence>
<dbReference type="STRING" id="1346330.M472_04030"/>